<evidence type="ECO:0000313" key="12">
    <source>
        <dbReference type="WBParaSite" id="Hba_11231"/>
    </source>
</evidence>
<keyword evidence="6 9" id="KW-0472">Membrane</keyword>
<sequence>MQKLVIVIETGCVSNYCNENYKRILLVLLNTVHKLQNNKEILLWYENELHRVKLPKALAWDMWGALFYVGTIFTTIGYGNIVPRTVAGRALSVVYAIIGIPLVLAILSRSGLSLTTWVSRAWQRYRRHIKQASVKAKKCLRMAQRSQISVQHLEDGKLDVMKLDEIEEYEIDQKPESKTIPIWLALLTCISWICACAGLFMIWEKQWTFFTSLYFFFISLSTIGLDQNRRMAIYFNGKNTGLVIKSFQVYIKYAIREVKYFLILNIENIALNSINFAGFSISGGKFSEKIVEENGSCRMCSKKYEDLLVKSLNLPNNGMDRFDEQVQTDIAQFQIDEIVLRLAALQTQRIRPSFIERSMETSIIGPYKDHTRSDSISQKNETEKNLKDMTVSALRYMFLIVVSSLEWCIPFYRCLLDVYKDVHLNIMYLSFQDKEILTEMLNVMTQSMETDAAIGKKMADHAINTTQIFSNTCGTETSPVSHRTQSVETDPNVITTTSMETDKATLVEKSVETSRSEQLDNCTQISWTEKAKRDIITSPIVQKLIGGPFWKSPTASSIENNDQSIQTVFDETNVELPQKSQYIDRSLQTSMDDLVFFNQNTYLKIEPLNFLVTMVSTIILFILQNFEGSISCYQQPSIGINSSNSDENIDRSLQTLYHSGIDRSFQTSRQGSTEKTMRSSQTSHHEGVDQSIETNRVVVMSRSMETGHWEPMLETNSSKGEKWKKPSSSLYDGIKMNDSVEISTQYSPPMTRSVTKEPRGSSLGVTFPGFRDFGKAGYFPGFGESGVPGYQP</sequence>
<dbReference type="PANTHER" id="PTHR11003:SF86">
    <property type="entry name" value="POTASSIUM CHANNEL DOMAIN-CONTAINING PROTEIN"/>
    <property type="match status" value="1"/>
</dbReference>
<keyword evidence="4 9" id="KW-1133">Transmembrane helix</keyword>
<feature type="domain" description="Potassium channel" evidence="10">
    <location>
        <begin position="188"/>
        <end position="225"/>
    </location>
</feature>
<dbReference type="Proteomes" id="UP000095283">
    <property type="component" value="Unplaced"/>
</dbReference>
<accession>A0A1I7X1A5</accession>
<evidence type="ECO:0000256" key="8">
    <source>
        <dbReference type="SAM" id="MobiDB-lite"/>
    </source>
</evidence>
<evidence type="ECO:0000256" key="4">
    <source>
        <dbReference type="ARBA" id="ARBA00022989"/>
    </source>
</evidence>
<evidence type="ECO:0000256" key="1">
    <source>
        <dbReference type="ARBA" id="ARBA00004141"/>
    </source>
</evidence>
<comment type="subcellular location">
    <subcellularLocation>
        <location evidence="1">Membrane</location>
        <topology evidence="1">Multi-pass membrane protein</topology>
    </subcellularLocation>
</comment>
<evidence type="ECO:0000256" key="9">
    <source>
        <dbReference type="SAM" id="Phobius"/>
    </source>
</evidence>
<dbReference type="GO" id="GO:0022841">
    <property type="term" value="F:potassium ion leak channel activity"/>
    <property type="evidence" value="ECO:0007669"/>
    <property type="project" value="TreeGrafter"/>
</dbReference>
<dbReference type="GO" id="GO:0030322">
    <property type="term" value="P:stabilization of membrane potential"/>
    <property type="evidence" value="ECO:0007669"/>
    <property type="project" value="TreeGrafter"/>
</dbReference>
<protein>
    <submittedName>
        <fullName evidence="12">Ion_trans_2 domain-containing protein</fullName>
    </submittedName>
</protein>
<evidence type="ECO:0000259" key="10">
    <source>
        <dbReference type="Pfam" id="PF07885"/>
    </source>
</evidence>
<dbReference type="GO" id="GO:0015271">
    <property type="term" value="F:outward rectifier potassium channel activity"/>
    <property type="evidence" value="ECO:0007669"/>
    <property type="project" value="TreeGrafter"/>
</dbReference>
<feature type="transmembrane region" description="Helical" evidence="9">
    <location>
        <begin position="209"/>
        <end position="225"/>
    </location>
</feature>
<dbReference type="PANTHER" id="PTHR11003">
    <property type="entry name" value="POTASSIUM CHANNEL, SUBFAMILY K"/>
    <property type="match status" value="1"/>
</dbReference>
<feature type="transmembrane region" description="Helical" evidence="9">
    <location>
        <begin position="93"/>
        <end position="118"/>
    </location>
</feature>
<keyword evidence="7" id="KW-0407">Ion channel</keyword>
<dbReference type="InterPro" id="IPR003280">
    <property type="entry name" value="2pore_dom_K_chnl"/>
</dbReference>
<evidence type="ECO:0000256" key="7">
    <source>
        <dbReference type="ARBA" id="ARBA00023303"/>
    </source>
</evidence>
<feature type="region of interest" description="Disordered" evidence="8">
    <location>
        <begin position="664"/>
        <end position="692"/>
    </location>
</feature>
<organism evidence="11 12">
    <name type="scientific">Heterorhabditis bacteriophora</name>
    <name type="common">Entomopathogenic nematode worm</name>
    <dbReference type="NCBI Taxonomy" id="37862"/>
    <lineage>
        <taxon>Eukaryota</taxon>
        <taxon>Metazoa</taxon>
        <taxon>Ecdysozoa</taxon>
        <taxon>Nematoda</taxon>
        <taxon>Chromadorea</taxon>
        <taxon>Rhabditida</taxon>
        <taxon>Rhabditina</taxon>
        <taxon>Rhabditomorpha</taxon>
        <taxon>Strongyloidea</taxon>
        <taxon>Heterorhabditidae</taxon>
        <taxon>Heterorhabditis</taxon>
    </lineage>
</organism>
<reference evidence="12" key="1">
    <citation type="submission" date="2016-11" db="UniProtKB">
        <authorList>
            <consortium name="WormBaseParasite"/>
        </authorList>
    </citation>
    <scope>IDENTIFICATION</scope>
</reference>
<dbReference type="Pfam" id="PF07885">
    <property type="entry name" value="Ion_trans_2"/>
    <property type="match status" value="2"/>
</dbReference>
<feature type="transmembrane region" description="Helical" evidence="9">
    <location>
        <begin position="58"/>
        <end position="81"/>
    </location>
</feature>
<keyword evidence="5" id="KW-0406">Ion transport</keyword>
<evidence type="ECO:0000256" key="6">
    <source>
        <dbReference type="ARBA" id="ARBA00023136"/>
    </source>
</evidence>
<proteinExistence type="predicted"/>
<evidence type="ECO:0000256" key="2">
    <source>
        <dbReference type="ARBA" id="ARBA00022448"/>
    </source>
</evidence>
<feature type="transmembrane region" description="Helical" evidence="9">
    <location>
        <begin position="182"/>
        <end position="203"/>
    </location>
</feature>
<dbReference type="GO" id="GO:0005886">
    <property type="term" value="C:plasma membrane"/>
    <property type="evidence" value="ECO:0007669"/>
    <property type="project" value="TreeGrafter"/>
</dbReference>
<dbReference type="AlphaFoldDB" id="A0A1I7X1A5"/>
<keyword evidence="11" id="KW-1185">Reference proteome</keyword>
<evidence type="ECO:0000256" key="3">
    <source>
        <dbReference type="ARBA" id="ARBA00022692"/>
    </source>
</evidence>
<dbReference type="InterPro" id="IPR013099">
    <property type="entry name" value="K_chnl_dom"/>
</dbReference>
<dbReference type="Gene3D" id="1.10.287.70">
    <property type="match status" value="1"/>
</dbReference>
<feature type="domain" description="Potassium channel" evidence="10">
    <location>
        <begin position="59"/>
        <end position="109"/>
    </location>
</feature>
<dbReference type="SUPFAM" id="SSF81324">
    <property type="entry name" value="Voltage-gated potassium channels"/>
    <property type="match status" value="2"/>
</dbReference>
<dbReference type="WBParaSite" id="Hba_11231">
    <property type="protein sequence ID" value="Hba_11231"/>
    <property type="gene ID" value="Hba_11231"/>
</dbReference>
<keyword evidence="2" id="KW-0813">Transport</keyword>
<evidence type="ECO:0000256" key="5">
    <source>
        <dbReference type="ARBA" id="ARBA00023065"/>
    </source>
</evidence>
<name>A0A1I7X1A5_HETBA</name>
<keyword evidence="3 9" id="KW-0812">Transmembrane</keyword>
<feature type="compositionally biased region" description="Polar residues" evidence="8">
    <location>
        <begin position="664"/>
        <end position="682"/>
    </location>
</feature>
<evidence type="ECO:0000313" key="11">
    <source>
        <dbReference type="Proteomes" id="UP000095283"/>
    </source>
</evidence>